<proteinExistence type="predicted"/>
<comment type="caution">
    <text evidence="2">The sequence shown here is derived from an EMBL/GenBank/DDBJ whole genome shotgun (WGS) entry which is preliminary data.</text>
</comment>
<dbReference type="Proteomes" id="UP001189429">
    <property type="component" value="Unassembled WGS sequence"/>
</dbReference>
<dbReference type="EMBL" id="CAUYUJ010021393">
    <property type="protein sequence ID" value="CAK0904402.1"/>
    <property type="molecule type" value="Genomic_DNA"/>
</dbReference>
<protein>
    <submittedName>
        <fullName evidence="2">Uncharacterized protein</fullName>
    </submittedName>
</protein>
<reference evidence="2" key="1">
    <citation type="submission" date="2023-10" db="EMBL/GenBank/DDBJ databases">
        <authorList>
            <person name="Chen Y."/>
            <person name="Shah S."/>
            <person name="Dougan E. K."/>
            <person name="Thang M."/>
            <person name="Chan C."/>
        </authorList>
    </citation>
    <scope>NUCLEOTIDE SEQUENCE [LARGE SCALE GENOMIC DNA]</scope>
</reference>
<gene>
    <name evidence="2" type="ORF">PCOR1329_LOCUS80436</name>
</gene>
<evidence type="ECO:0000256" key="1">
    <source>
        <dbReference type="SAM" id="MobiDB-lite"/>
    </source>
</evidence>
<feature type="region of interest" description="Disordered" evidence="1">
    <location>
        <begin position="281"/>
        <end position="306"/>
    </location>
</feature>
<sequence length="416" mass="46307">MAGMTHIKDHLEDASSKQADRRGVLVRLWYASRCWRALLCALPGLAEAPVSWALELIDATSAARVDMARQWCDEQLEKCGSFALAAMRAVLGKARELSVHAFVYTSRGVPQCLRKWLPATTCPSPQTGEHEADFNLIASAFQPVLFNIAGFACSSPEELVALTTQTSKSVAAELTPARNDLWGSLYKQRWPAFHDFLHYQGLQRWDGLYEDTLAGKTEAVLEIFDREKKLGFAMAAMGARVTFEASSRSYVARYLSACEVPPEHIPKREEHRLRCCPPAVRDALRPGPPPDPGDPHGPDSGPTAGLYLDRVLEGSEGLRPGAGIELQWKMQEGSPFGWWYGRLDALEHDRDGVLATATVTFVHFPSQSRWRTLRVRFGDSQMRPCSFGGFTGGIRSTTEVEQKHWMNFFPRKAAVL</sequence>
<accession>A0ABN9XWI0</accession>
<keyword evidence="3" id="KW-1185">Reference proteome</keyword>
<name>A0ABN9XWI0_9DINO</name>
<evidence type="ECO:0000313" key="2">
    <source>
        <dbReference type="EMBL" id="CAK0904402.1"/>
    </source>
</evidence>
<organism evidence="2 3">
    <name type="scientific">Prorocentrum cordatum</name>
    <dbReference type="NCBI Taxonomy" id="2364126"/>
    <lineage>
        <taxon>Eukaryota</taxon>
        <taxon>Sar</taxon>
        <taxon>Alveolata</taxon>
        <taxon>Dinophyceae</taxon>
        <taxon>Prorocentrales</taxon>
        <taxon>Prorocentraceae</taxon>
        <taxon>Prorocentrum</taxon>
    </lineage>
</organism>
<evidence type="ECO:0000313" key="3">
    <source>
        <dbReference type="Proteomes" id="UP001189429"/>
    </source>
</evidence>